<protein>
    <submittedName>
        <fullName evidence="6">O-linked N-acetylglucosamine transferase (SPINDLY family)</fullName>
    </submittedName>
</protein>
<keyword evidence="3" id="KW-0677">Repeat</keyword>
<dbReference type="InterPro" id="IPR029489">
    <property type="entry name" value="OGT/SEC/SPY_C"/>
</dbReference>
<dbReference type="Gene3D" id="3.40.50.11380">
    <property type="match status" value="1"/>
</dbReference>
<dbReference type="SUPFAM" id="SSF48452">
    <property type="entry name" value="TPR-like"/>
    <property type="match status" value="1"/>
</dbReference>
<keyword evidence="7" id="KW-1185">Reference proteome</keyword>
<dbReference type="Proteomes" id="UP001549047">
    <property type="component" value="Unassembled WGS sequence"/>
</dbReference>
<comment type="pathway">
    <text evidence="1">Protein modification; protein glycosylation.</text>
</comment>
<evidence type="ECO:0000313" key="7">
    <source>
        <dbReference type="Proteomes" id="UP001549047"/>
    </source>
</evidence>
<evidence type="ECO:0000256" key="2">
    <source>
        <dbReference type="ARBA" id="ARBA00022679"/>
    </source>
</evidence>
<reference evidence="6 7" key="1">
    <citation type="submission" date="2024-06" db="EMBL/GenBank/DDBJ databases">
        <title>Genomic Encyclopedia of Type Strains, Phase IV (KMG-IV): sequencing the most valuable type-strain genomes for metagenomic binning, comparative biology and taxonomic classification.</title>
        <authorList>
            <person name="Goeker M."/>
        </authorList>
    </citation>
    <scope>NUCLEOTIDE SEQUENCE [LARGE SCALE GENOMIC DNA]</scope>
    <source>
        <strain evidence="6 7">DSM 29780</strain>
    </source>
</reference>
<dbReference type="EMBL" id="JBEPMB010000006">
    <property type="protein sequence ID" value="MET3615106.1"/>
    <property type="molecule type" value="Genomic_DNA"/>
</dbReference>
<evidence type="ECO:0000256" key="3">
    <source>
        <dbReference type="ARBA" id="ARBA00022737"/>
    </source>
</evidence>
<organism evidence="6 7">
    <name type="scientific">Rhizobium aquaticum</name>
    <dbReference type="NCBI Taxonomy" id="1549636"/>
    <lineage>
        <taxon>Bacteria</taxon>
        <taxon>Pseudomonadati</taxon>
        <taxon>Pseudomonadota</taxon>
        <taxon>Alphaproteobacteria</taxon>
        <taxon>Hyphomicrobiales</taxon>
        <taxon>Rhizobiaceae</taxon>
        <taxon>Rhizobium/Agrobacterium group</taxon>
        <taxon>Rhizobium</taxon>
    </lineage>
</organism>
<sequence length="624" mass="67711">MASEIYEQALAAFRSGNAALALAVCDRILSLDRSDADILLLSATILEQGGEKRKAAMLYAEAAGKATARRKDIAFRAASLFEELGERPLAFQVLHALQPDLPDDPDLLQSLCGLAREMGDYGLARDAALKLATTAADFDACLSAGIILNGLGLFEEAFATLARAHAERPDERLALSEYFWAAANVCDLETSAALQARLEAAYTQEGDAADIRENAFRALMWTGDEALLARYARRTADVMLPPVAPAVGFDTQVEGKDPEIIRVGYVSCDFYDHATMSLLAGVLEAHDRDRFEIFAFCHTPASRREDAMHERMLDTVDYYIDILNLTDAEAAETIRSLGIDVLVDLKGFTQGSRLGIFCRRAAPIQLTWLGYPGSVTGAGIQFAITDHIVTPDTSIPYYQEKLLRLPGSYQCNDAARERVSRAGDRADHGLPQDAIVFAAFNHPAKIRLPVFESWMHILSAVENAVLWLYPMGALAQANLRAAAAKSGISPERLIFADLALPGNHLRRLPQADLALDTGPCNGHTTTSDALWAGVPVLSFKGTSFAGRVSESLLNAVGLRELVADNLAGFETMAIEVAGDPARLTDLHDRLVAARDTAPLFDTEELTRQVEALYQSVVTASRLGE</sequence>
<dbReference type="Pfam" id="PF13844">
    <property type="entry name" value="Glyco_transf_41"/>
    <property type="match status" value="2"/>
</dbReference>
<dbReference type="PANTHER" id="PTHR44998">
    <property type="match status" value="1"/>
</dbReference>
<comment type="caution">
    <text evidence="6">The sequence shown here is derived from an EMBL/GenBank/DDBJ whole genome shotgun (WGS) entry which is preliminary data.</text>
</comment>
<gene>
    <name evidence="6" type="ORF">ABID16_003449</name>
</gene>
<keyword evidence="4" id="KW-0802">TPR repeat</keyword>
<feature type="domain" description="O-GlcNAc transferase C-terminal" evidence="5">
    <location>
        <begin position="424"/>
        <end position="607"/>
    </location>
</feature>
<dbReference type="Gene3D" id="3.40.50.2000">
    <property type="entry name" value="Glycogen Phosphorylase B"/>
    <property type="match status" value="1"/>
</dbReference>
<evidence type="ECO:0000256" key="1">
    <source>
        <dbReference type="ARBA" id="ARBA00004922"/>
    </source>
</evidence>
<dbReference type="Gene3D" id="1.25.40.10">
    <property type="entry name" value="Tetratricopeptide repeat domain"/>
    <property type="match status" value="2"/>
</dbReference>
<evidence type="ECO:0000256" key="4">
    <source>
        <dbReference type="ARBA" id="ARBA00022803"/>
    </source>
</evidence>
<feature type="domain" description="O-GlcNAc transferase C-terminal" evidence="5">
    <location>
        <begin position="258"/>
        <end position="413"/>
    </location>
</feature>
<dbReference type="GO" id="GO:0016740">
    <property type="term" value="F:transferase activity"/>
    <property type="evidence" value="ECO:0007669"/>
    <property type="project" value="UniProtKB-KW"/>
</dbReference>
<dbReference type="InterPro" id="IPR011990">
    <property type="entry name" value="TPR-like_helical_dom_sf"/>
</dbReference>
<dbReference type="PANTHER" id="PTHR44998:SF1">
    <property type="entry name" value="UDP-N-ACETYLGLUCOSAMINE--PEPTIDE N-ACETYLGLUCOSAMINYLTRANSFERASE 110 KDA SUBUNIT"/>
    <property type="match status" value="1"/>
</dbReference>
<evidence type="ECO:0000313" key="6">
    <source>
        <dbReference type="EMBL" id="MET3615106.1"/>
    </source>
</evidence>
<keyword evidence="2 6" id="KW-0808">Transferase</keyword>
<name>A0ABV2J305_9HYPH</name>
<evidence type="ECO:0000259" key="5">
    <source>
        <dbReference type="Pfam" id="PF13844"/>
    </source>
</evidence>
<proteinExistence type="predicted"/>
<dbReference type="RefSeq" id="WP_354557597.1">
    <property type="nucleotide sequence ID" value="NZ_JBEPMB010000006.1"/>
</dbReference>
<accession>A0ABV2J305</accession>